<evidence type="ECO:0000313" key="2">
    <source>
        <dbReference type="EMBL" id="GGC69992.1"/>
    </source>
</evidence>
<feature type="region of interest" description="Disordered" evidence="1">
    <location>
        <begin position="29"/>
        <end position="48"/>
    </location>
</feature>
<dbReference type="EMBL" id="BMHL01000020">
    <property type="protein sequence ID" value="GGC69992.1"/>
    <property type="molecule type" value="Genomic_DNA"/>
</dbReference>
<comment type="caution">
    <text evidence="2">The sequence shown here is derived from an EMBL/GenBank/DDBJ whole genome shotgun (WGS) entry which is preliminary data.</text>
</comment>
<gene>
    <name evidence="2" type="ORF">GCM10011400_67480</name>
</gene>
<organism evidence="2 3">
    <name type="scientific">Paraburkholderia caffeinilytica</name>
    <dbReference type="NCBI Taxonomy" id="1761016"/>
    <lineage>
        <taxon>Bacteria</taxon>
        <taxon>Pseudomonadati</taxon>
        <taxon>Pseudomonadota</taxon>
        <taxon>Betaproteobacteria</taxon>
        <taxon>Burkholderiales</taxon>
        <taxon>Burkholderiaceae</taxon>
        <taxon>Paraburkholderia</taxon>
    </lineage>
</organism>
<dbReference type="Proteomes" id="UP000602004">
    <property type="component" value="Unassembled WGS sequence"/>
</dbReference>
<reference evidence="3" key="1">
    <citation type="journal article" date="2019" name="Int. J. Syst. Evol. Microbiol.">
        <title>The Global Catalogue of Microorganisms (GCM) 10K type strain sequencing project: providing services to taxonomists for standard genome sequencing and annotation.</title>
        <authorList>
            <consortium name="The Broad Institute Genomics Platform"/>
            <consortium name="The Broad Institute Genome Sequencing Center for Infectious Disease"/>
            <person name="Wu L."/>
            <person name="Ma J."/>
        </authorList>
    </citation>
    <scope>NUCLEOTIDE SEQUENCE [LARGE SCALE GENOMIC DNA]</scope>
    <source>
        <strain evidence="3">CGMCC 1.15103</strain>
    </source>
</reference>
<keyword evidence="3" id="KW-1185">Reference proteome</keyword>
<evidence type="ECO:0000313" key="3">
    <source>
        <dbReference type="Proteomes" id="UP000602004"/>
    </source>
</evidence>
<accession>A0ABQ1NCC5</accession>
<sequence>MTVAPTRALPVATVPLTEVAVTVDVLDDELEPPPLPQPPSWNNAKATAAATPLRTNDRCMNFPDALFI</sequence>
<evidence type="ECO:0000256" key="1">
    <source>
        <dbReference type="SAM" id="MobiDB-lite"/>
    </source>
</evidence>
<proteinExistence type="predicted"/>
<name>A0ABQ1NCC5_9BURK</name>
<protein>
    <submittedName>
        <fullName evidence="2">Uncharacterized protein</fullName>
    </submittedName>
</protein>